<dbReference type="Pfam" id="PF00528">
    <property type="entry name" value="BPD_transp_1"/>
    <property type="match status" value="1"/>
</dbReference>
<evidence type="ECO:0000256" key="2">
    <source>
        <dbReference type="ARBA" id="ARBA00022448"/>
    </source>
</evidence>
<keyword evidence="5 7" id="KW-1133">Transmembrane helix</keyword>
<dbReference type="PANTHER" id="PTHR43744:SF6">
    <property type="entry name" value="ABC TRANSPORTER PERMEASE PROTEIN YESQ-RELATED"/>
    <property type="match status" value="1"/>
</dbReference>
<evidence type="ECO:0000256" key="3">
    <source>
        <dbReference type="ARBA" id="ARBA00022475"/>
    </source>
</evidence>
<evidence type="ECO:0000313" key="9">
    <source>
        <dbReference type="EMBL" id="MFD2117451.1"/>
    </source>
</evidence>
<dbReference type="SUPFAM" id="SSF161098">
    <property type="entry name" value="MetI-like"/>
    <property type="match status" value="1"/>
</dbReference>
<dbReference type="InterPro" id="IPR035906">
    <property type="entry name" value="MetI-like_sf"/>
</dbReference>
<evidence type="ECO:0000256" key="4">
    <source>
        <dbReference type="ARBA" id="ARBA00022692"/>
    </source>
</evidence>
<keyword evidence="4 7" id="KW-0812">Transmembrane</keyword>
<accession>A0ABW4YNY1</accession>
<feature type="transmembrane region" description="Helical" evidence="7">
    <location>
        <begin position="76"/>
        <end position="95"/>
    </location>
</feature>
<dbReference type="RefSeq" id="WP_377774635.1">
    <property type="nucleotide sequence ID" value="NZ_JBHUHO010000040.1"/>
</dbReference>
<name>A0ABW4YNY1_9BACL</name>
<keyword evidence="10" id="KW-1185">Reference proteome</keyword>
<proteinExistence type="inferred from homology"/>
<dbReference type="PANTHER" id="PTHR43744">
    <property type="entry name" value="ABC TRANSPORTER PERMEASE PROTEIN MG189-RELATED-RELATED"/>
    <property type="match status" value="1"/>
</dbReference>
<evidence type="ECO:0000313" key="10">
    <source>
        <dbReference type="Proteomes" id="UP001597362"/>
    </source>
</evidence>
<dbReference type="PROSITE" id="PS50928">
    <property type="entry name" value="ABC_TM1"/>
    <property type="match status" value="1"/>
</dbReference>
<dbReference type="CDD" id="cd06261">
    <property type="entry name" value="TM_PBP2"/>
    <property type="match status" value="1"/>
</dbReference>
<organism evidence="9 10">
    <name type="scientific">Paenibacillus yanchengensis</name>
    <dbReference type="NCBI Taxonomy" id="2035833"/>
    <lineage>
        <taxon>Bacteria</taxon>
        <taxon>Bacillati</taxon>
        <taxon>Bacillota</taxon>
        <taxon>Bacilli</taxon>
        <taxon>Bacillales</taxon>
        <taxon>Paenibacillaceae</taxon>
        <taxon>Paenibacillus</taxon>
    </lineage>
</organism>
<feature type="transmembrane region" description="Helical" evidence="7">
    <location>
        <begin position="243"/>
        <end position="264"/>
    </location>
</feature>
<dbReference type="InterPro" id="IPR000515">
    <property type="entry name" value="MetI-like"/>
</dbReference>
<evidence type="ECO:0000256" key="5">
    <source>
        <dbReference type="ARBA" id="ARBA00022989"/>
    </source>
</evidence>
<gene>
    <name evidence="9" type="ORF">ACFSJH_17105</name>
</gene>
<keyword evidence="3" id="KW-1003">Cell membrane</keyword>
<feature type="transmembrane region" description="Helical" evidence="7">
    <location>
        <begin position="143"/>
        <end position="163"/>
    </location>
</feature>
<comment type="similarity">
    <text evidence="7">Belongs to the binding-protein-dependent transport system permease family.</text>
</comment>
<dbReference type="Proteomes" id="UP001597362">
    <property type="component" value="Unassembled WGS sequence"/>
</dbReference>
<evidence type="ECO:0000256" key="6">
    <source>
        <dbReference type="ARBA" id="ARBA00023136"/>
    </source>
</evidence>
<dbReference type="Gene3D" id="1.10.3720.10">
    <property type="entry name" value="MetI-like"/>
    <property type="match status" value="1"/>
</dbReference>
<reference evidence="10" key="1">
    <citation type="journal article" date="2019" name="Int. J. Syst. Evol. Microbiol.">
        <title>The Global Catalogue of Microorganisms (GCM) 10K type strain sequencing project: providing services to taxonomists for standard genome sequencing and annotation.</title>
        <authorList>
            <consortium name="The Broad Institute Genomics Platform"/>
            <consortium name="The Broad Institute Genome Sequencing Center for Infectious Disease"/>
            <person name="Wu L."/>
            <person name="Ma J."/>
        </authorList>
    </citation>
    <scope>NUCLEOTIDE SEQUENCE [LARGE SCALE GENOMIC DNA]</scope>
    <source>
        <strain evidence="10">GH52</strain>
    </source>
</reference>
<feature type="transmembrane region" description="Helical" evidence="7">
    <location>
        <begin position="184"/>
        <end position="209"/>
    </location>
</feature>
<sequence length="279" mass="31577">MQITRRWNWLNHVVVLLIGLLMLYPILWLISSSFKPSYLIFSDLRLWPTEVTLDNYSKGWAGIARLKFGTFITNSFVVATLSVIGNIIGCSLAAYAFGRLQFSLKKLWFGIMMITIMLPYHVTVIPQYILFEKIGWINSYLPLITPKFLATEAFYIFLMVQFVRGLPRELDESATIDGCGPIRIFWNIILPLMVPAIITTSIFTFMGAWDDFFSQLLFLNSANKYTIPLGLRLFMDASGASSWGPLLAMSVVALIPCLLLFFALQKHFVEGISTTGLKG</sequence>
<comment type="subcellular location">
    <subcellularLocation>
        <location evidence="1 7">Cell membrane</location>
        <topology evidence="1 7">Multi-pass membrane protein</topology>
    </subcellularLocation>
</comment>
<evidence type="ECO:0000256" key="1">
    <source>
        <dbReference type="ARBA" id="ARBA00004651"/>
    </source>
</evidence>
<keyword evidence="2 7" id="KW-0813">Transport</keyword>
<keyword evidence="6 7" id="KW-0472">Membrane</keyword>
<comment type="caution">
    <text evidence="9">The sequence shown here is derived from an EMBL/GenBank/DDBJ whole genome shotgun (WGS) entry which is preliminary data.</text>
</comment>
<evidence type="ECO:0000259" key="8">
    <source>
        <dbReference type="PROSITE" id="PS50928"/>
    </source>
</evidence>
<protein>
    <submittedName>
        <fullName evidence="9">Carbohydrate ABC transporter permease</fullName>
    </submittedName>
</protein>
<evidence type="ECO:0000256" key="7">
    <source>
        <dbReference type="RuleBase" id="RU363032"/>
    </source>
</evidence>
<dbReference type="EMBL" id="JBHUHO010000040">
    <property type="protein sequence ID" value="MFD2117451.1"/>
    <property type="molecule type" value="Genomic_DNA"/>
</dbReference>
<feature type="transmembrane region" description="Helical" evidence="7">
    <location>
        <begin position="9"/>
        <end position="30"/>
    </location>
</feature>
<feature type="transmembrane region" description="Helical" evidence="7">
    <location>
        <begin position="107"/>
        <end position="131"/>
    </location>
</feature>
<feature type="domain" description="ABC transmembrane type-1" evidence="8">
    <location>
        <begin position="72"/>
        <end position="264"/>
    </location>
</feature>